<keyword evidence="3 8" id="KW-0812">Transmembrane</keyword>
<dbReference type="GO" id="GO:0016746">
    <property type="term" value="F:acyltransferase activity"/>
    <property type="evidence" value="ECO:0007669"/>
    <property type="project" value="UniProtKB-KW"/>
</dbReference>
<keyword evidence="4 8" id="KW-1133">Transmembrane helix</keyword>
<dbReference type="Proteomes" id="UP001607302">
    <property type="component" value="Unassembled WGS sequence"/>
</dbReference>
<keyword evidence="2" id="KW-0808">Transferase</keyword>
<proteinExistence type="predicted"/>
<feature type="transmembrane region" description="Helical" evidence="8">
    <location>
        <begin position="450"/>
        <end position="471"/>
    </location>
</feature>
<feature type="transmembrane region" description="Helical" evidence="8">
    <location>
        <begin position="477"/>
        <end position="496"/>
    </location>
</feature>
<dbReference type="AlphaFoldDB" id="A0ABD1ZWU3"/>
<organism evidence="9 10">
    <name type="scientific">Vespula squamosa</name>
    <name type="common">Southern yellow jacket</name>
    <name type="synonym">Wasp</name>
    <dbReference type="NCBI Taxonomy" id="30214"/>
    <lineage>
        <taxon>Eukaryota</taxon>
        <taxon>Metazoa</taxon>
        <taxon>Ecdysozoa</taxon>
        <taxon>Arthropoda</taxon>
        <taxon>Hexapoda</taxon>
        <taxon>Insecta</taxon>
        <taxon>Pterygota</taxon>
        <taxon>Neoptera</taxon>
        <taxon>Endopterygota</taxon>
        <taxon>Hymenoptera</taxon>
        <taxon>Apocrita</taxon>
        <taxon>Aculeata</taxon>
        <taxon>Vespoidea</taxon>
        <taxon>Vespidae</taxon>
        <taxon>Vespinae</taxon>
        <taxon>Vespula</taxon>
    </lineage>
</organism>
<evidence type="ECO:0000313" key="9">
    <source>
        <dbReference type="EMBL" id="KAL2712656.1"/>
    </source>
</evidence>
<feature type="transmembrane region" description="Helical" evidence="8">
    <location>
        <begin position="411"/>
        <end position="429"/>
    </location>
</feature>
<keyword evidence="6 9" id="KW-0012">Acyltransferase</keyword>
<dbReference type="InterPro" id="IPR049941">
    <property type="entry name" value="LPLAT_7/PORCN-like"/>
</dbReference>
<keyword evidence="10" id="KW-1185">Reference proteome</keyword>
<keyword evidence="5 8" id="KW-0472">Membrane</keyword>
<feature type="compositionally biased region" description="Polar residues" evidence="7">
    <location>
        <begin position="513"/>
        <end position="527"/>
    </location>
</feature>
<gene>
    <name evidence="9" type="ORF">V1478_017611</name>
</gene>
<feature type="transmembrane region" description="Helical" evidence="8">
    <location>
        <begin position="205"/>
        <end position="223"/>
    </location>
</feature>
<evidence type="ECO:0000256" key="8">
    <source>
        <dbReference type="SAM" id="Phobius"/>
    </source>
</evidence>
<comment type="caution">
    <text evidence="9">The sequence shown here is derived from an EMBL/GenBank/DDBJ whole genome shotgun (WGS) entry which is preliminary data.</text>
</comment>
<dbReference type="Pfam" id="PF03062">
    <property type="entry name" value="MBOAT"/>
    <property type="match status" value="1"/>
</dbReference>
<sequence length="527" mass="61005">MALDYYDGFRTFSWLGNIVGLPIDQYNNYQTEDNNETKKGKHRAKYFLITKDSYVNFVITQFIALMLAGLFRSSLSHKVVTPAIRHYFGLTIGLALGYFCFGRQAVHLVGLSLFCYAAMRIQNPICMHRSVLIVALAYLSTIHVHRQLYGYGMYTLDITGPLMVITQKVTSLAYSLHDGLARSKEELTPLQRHQAVYKMPTMTEYFSYVFHFQALMAGPVIFYRDYIDFIHGDHLKHATKSLTDQNNSNSESVNEIMLEPSLKKIVVKKVIASLICAAFFVTFLSMFSIQKIKDNEFLEGTTILYKIWYIYVSTMMVRFKYYHAWIFADAICNNSGLGFDGYRENGEPRWDKFANVDVINFETSLSLRDSIINWNMGTNRWLRSIVYDRVKKQRMIFTYALSALWHGFYPGYYLTFANGAYFTLVARIVRRNARPYFLGSKNLKLFYDAMTFLATRIIIAYISFSFVLLEFLPSIKLYLYMYLLPHFLGLVAIVILPRLPRLPEARNSDKNPSDSSNVRNGNLHKTM</sequence>
<dbReference type="GO" id="GO:0016020">
    <property type="term" value="C:membrane"/>
    <property type="evidence" value="ECO:0007669"/>
    <property type="project" value="UniProtKB-SubCell"/>
</dbReference>
<evidence type="ECO:0000256" key="1">
    <source>
        <dbReference type="ARBA" id="ARBA00004141"/>
    </source>
</evidence>
<evidence type="ECO:0000256" key="6">
    <source>
        <dbReference type="ARBA" id="ARBA00023315"/>
    </source>
</evidence>
<feature type="transmembrane region" description="Helical" evidence="8">
    <location>
        <begin position="270"/>
        <end position="289"/>
    </location>
</feature>
<evidence type="ECO:0000256" key="4">
    <source>
        <dbReference type="ARBA" id="ARBA00022989"/>
    </source>
</evidence>
<feature type="transmembrane region" description="Helical" evidence="8">
    <location>
        <begin position="53"/>
        <end position="75"/>
    </location>
</feature>
<dbReference type="PANTHER" id="PTHR13906">
    <property type="entry name" value="PORCUPINE"/>
    <property type="match status" value="1"/>
</dbReference>
<accession>A0ABD1ZWU3</accession>
<feature type="region of interest" description="Disordered" evidence="7">
    <location>
        <begin position="506"/>
        <end position="527"/>
    </location>
</feature>
<evidence type="ECO:0000256" key="2">
    <source>
        <dbReference type="ARBA" id="ARBA00022679"/>
    </source>
</evidence>
<dbReference type="PANTHER" id="PTHR13906:SF4">
    <property type="entry name" value="LYSOPHOSPHOLIPID ACYLTRANSFERASE 6"/>
    <property type="match status" value="1"/>
</dbReference>
<evidence type="ECO:0000313" key="10">
    <source>
        <dbReference type="Proteomes" id="UP001607302"/>
    </source>
</evidence>
<feature type="transmembrane region" description="Helical" evidence="8">
    <location>
        <begin position="95"/>
        <end position="119"/>
    </location>
</feature>
<evidence type="ECO:0000256" key="3">
    <source>
        <dbReference type="ARBA" id="ARBA00022692"/>
    </source>
</evidence>
<dbReference type="EMBL" id="JAUDFV010000165">
    <property type="protein sequence ID" value="KAL2712656.1"/>
    <property type="molecule type" value="Genomic_DNA"/>
</dbReference>
<dbReference type="InterPro" id="IPR004299">
    <property type="entry name" value="MBOAT_fam"/>
</dbReference>
<reference evidence="9 10" key="1">
    <citation type="journal article" date="2024" name="Ann. Entomol. Soc. Am.">
        <title>Genomic analyses of the southern and eastern yellowjacket wasps (Hymenoptera: Vespidae) reveal evolutionary signatures of social life.</title>
        <authorList>
            <person name="Catto M.A."/>
            <person name="Caine P.B."/>
            <person name="Orr S.E."/>
            <person name="Hunt B.G."/>
            <person name="Goodisman M.A.D."/>
        </authorList>
    </citation>
    <scope>NUCLEOTIDE SEQUENCE [LARGE SCALE GENOMIC DNA]</scope>
    <source>
        <strain evidence="9">233</strain>
        <tissue evidence="9">Head and thorax</tissue>
    </source>
</reference>
<protein>
    <submittedName>
        <fullName evidence="9">Lysophospholipid acyltransferase 6</fullName>
    </submittedName>
</protein>
<name>A0ABD1ZWU3_VESSQ</name>
<comment type="subcellular location">
    <subcellularLocation>
        <location evidence="1">Membrane</location>
        <topology evidence="1">Multi-pass membrane protein</topology>
    </subcellularLocation>
</comment>
<evidence type="ECO:0000256" key="5">
    <source>
        <dbReference type="ARBA" id="ARBA00023136"/>
    </source>
</evidence>
<evidence type="ECO:0000256" key="7">
    <source>
        <dbReference type="SAM" id="MobiDB-lite"/>
    </source>
</evidence>